<accession>A0AAU7ASQ5</accession>
<keyword evidence="2" id="KW-0812">Transmembrane</keyword>
<evidence type="ECO:0000313" key="3">
    <source>
        <dbReference type="EMBL" id="XAY04656.1"/>
    </source>
</evidence>
<proteinExistence type="predicted"/>
<gene>
    <name evidence="3" type="ORF">DSM112329_01491</name>
</gene>
<protein>
    <submittedName>
        <fullName evidence="3">Uncharacterized protein</fullName>
    </submittedName>
</protein>
<organism evidence="3">
    <name type="scientific">Paraconexibacter sp. AEG42_29</name>
    <dbReference type="NCBI Taxonomy" id="2997339"/>
    <lineage>
        <taxon>Bacteria</taxon>
        <taxon>Bacillati</taxon>
        <taxon>Actinomycetota</taxon>
        <taxon>Thermoleophilia</taxon>
        <taxon>Solirubrobacterales</taxon>
        <taxon>Paraconexibacteraceae</taxon>
        <taxon>Paraconexibacter</taxon>
    </lineage>
</organism>
<dbReference type="RefSeq" id="WP_354701184.1">
    <property type="nucleotide sequence ID" value="NZ_CP114014.1"/>
</dbReference>
<dbReference type="KEGG" id="parq:DSM112329_01491"/>
<sequence length="187" mass="19303">MNPTDHDPINADARLVRLGDALTAAAVADLERATSAPGDRVRGLASPARRTRRRPGRRGLAALALALVAVPGAAVAASGLLSPDEVARSLPNGTLALLGTDPTCTTIRADVEYDCTLRVAPTGDIGAGRWKGTVEPSVDDTQHINGGCRSLNAAGTHWRCYTGEEAVRRQIIGPALLGQRSSGPGVG</sequence>
<feature type="transmembrane region" description="Helical" evidence="2">
    <location>
        <begin position="59"/>
        <end position="81"/>
    </location>
</feature>
<dbReference type="AlphaFoldDB" id="A0AAU7ASQ5"/>
<keyword evidence="2" id="KW-1133">Transmembrane helix</keyword>
<keyword evidence="2" id="KW-0472">Membrane</keyword>
<evidence type="ECO:0000256" key="1">
    <source>
        <dbReference type="SAM" id="MobiDB-lite"/>
    </source>
</evidence>
<feature type="region of interest" description="Disordered" evidence="1">
    <location>
        <begin position="36"/>
        <end position="55"/>
    </location>
</feature>
<reference evidence="3" key="1">
    <citation type="submission" date="2022-12" db="EMBL/GenBank/DDBJ databases">
        <title>Paraconexibacter alkalitolerans sp. nov. and Baekduia alba sp. nov., isolated from soil and emended description of the genera Paraconexibacter (Chun et al., 2020) and Baekduia (An et al., 2020).</title>
        <authorList>
            <person name="Vieira S."/>
            <person name="Huber K.J."/>
            <person name="Geppert A."/>
            <person name="Wolf J."/>
            <person name="Neumann-Schaal M."/>
            <person name="Muesken M."/>
            <person name="Overmann J."/>
        </authorList>
    </citation>
    <scope>NUCLEOTIDE SEQUENCE</scope>
    <source>
        <strain evidence="3">AEG42_29</strain>
    </source>
</reference>
<dbReference type="EMBL" id="CP114014">
    <property type="protein sequence ID" value="XAY04656.1"/>
    <property type="molecule type" value="Genomic_DNA"/>
</dbReference>
<evidence type="ECO:0000256" key="2">
    <source>
        <dbReference type="SAM" id="Phobius"/>
    </source>
</evidence>
<name>A0AAU7ASQ5_9ACTN</name>